<dbReference type="AlphaFoldDB" id="A0A2S5J6P1"/>
<protein>
    <recommendedName>
        <fullName evidence="9">Cation transporter</fullName>
    </recommendedName>
</protein>
<reference evidence="5 6" key="1">
    <citation type="submission" date="2015-11" db="EMBL/GenBank/DDBJ databases">
        <authorList>
            <consortium name="Pathogen Informatics"/>
        </authorList>
    </citation>
    <scope>NUCLEOTIDE SEQUENCE [LARGE SCALE GENOMIC DNA]</scope>
    <source>
        <strain evidence="1 5">006A-0059</strain>
        <strain evidence="3 7">006A-0191</strain>
        <strain evidence="2 6">007A-0283</strain>
    </source>
</reference>
<evidence type="ECO:0000313" key="7">
    <source>
        <dbReference type="Proteomes" id="UP000052257"/>
    </source>
</evidence>
<dbReference type="Proteomes" id="UP000052257">
    <property type="component" value="Unassembled WGS sequence"/>
</dbReference>
<dbReference type="EMBL" id="NIQP01000010">
    <property type="protein sequence ID" value="PPB70530.1"/>
    <property type="molecule type" value="Genomic_DNA"/>
</dbReference>
<evidence type="ECO:0000313" key="1">
    <source>
        <dbReference type="EMBL" id="CUU72108.1"/>
    </source>
</evidence>
<reference evidence="4 8" key="2">
    <citation type="submission" date="2017-06" db="EMBL/GenBank/DDBJ databases">
        <title>Updating the genomic taxonomy and epidemiology of Campylobacter hyointestinalis; discovery in New Zealand farmed ruminants.</title>
        <authorList>
            <person name="Wilkinson D.A."/>
            <person name="Fayaz A."/>
            <person name="Biggs P.J."/>
            <person name="Midwinter A.C."/>
        </authorList>
    </citation>
    <scope>NUCLEOTIDE SEQUENCE [LARGE SCALE GENOMIC DNA]</scope>
    <source>
        <strain evidence="4 8">S1614a</strain>
    </source>
</reference>
<sequence length="110" mass="12790">MGSNIDILKQVADYCSLIHSTPGRIRVRVSPKIKDLQNEVNLHKLDEIIEKIEGIHSVKFNKMVGSITILYDNHKFPQEIWHDLLNGINLENISQKINQIKKEYHANEFK</sequence>
<dbReference type="EMBL" id="FAVB01000001">
    <property type="protein sequence ID" value="CUU72108.1"/>
    <property type="molecule type" value="Genomic_DNA"/>
</dbReference>
<evidence type="ECO:0000313" key="2">
    <source>
        <dbReference type="EMBL" id="CUU75878.1"/>
    </source>
</evidence>
<dbReference type="GeneID" id="29473082"/>
<organism evidence="2 6">
    <name type="scientific">Campylobacter hyointestinalis subsp. hyointestinalis</name>
    <dbReference type="NCBI Taxonomy" id="91352"/>
    <lineage>
        <taxon>Bacteria</taxon>
        <taxon>Pseudomonadati</taxon>
        <taxon>Campylobacterota</taxon>
        <taxon>Epsilonproteobacteria</taxon>
        <taxon>Campylobacterales</taxon>
        <taxon>Campylobacteraceae</taxon>
        <taxon>Campylobacter</taxon>
    </lineage>
</organism>
<dbReference type="Proteomes" id="UP000052245">
    <property type="component" value="Unassembled WGS sequence"/>
</dbReference>
<evidence type="ECO:0000313" key="3">
    <source>
        <dbReference type="EMBL" id="CUU77517.1"/>
    </source>
</evidence>
<comment type="caution">
    <text evidence="2">The sequence shown here is derived from an EMBL/GenBank/DDBJ whole genome shotgun (WGS) entry which is preliminary data.</text>
</comment>
<dbReference type="Pfam" id="PF19991">
    <property type="entry name" value="HMA_2"/>
    <property type="match status" value="1"/>
</dbReference>
<gene>
    <name evidence="4" type="ORF">CDQ78_08445</name>
    <name evidence="1" type="ORF">ERS686654_00396</name>
    <name evidence="3" type="ORF">ERS739220_00874</name>
    <name evidence="2" type="ORF">ERS739223_00577</name>
</gene>
<keyword evidence="5" id="KW-1185">Reference proteome</keyword>
<evidence type="ECO:0000313" key="6">
    <source>
        <dbReference type="Proteomes" id="UP000052245"/>
    </source>
</evidence>
<evidence type="ECO:0000313" key="8">
    <source>
        <dbReference type="Proteomes" id="UP000239685"/>
    </source>
</evidence>
<dbReference type="EMBL" id="FAVC01000001">
    <property type="protein sequence ID" value="CUU75878.1"/>
    <property type="molecule type" value="Genomic_DNA"/>
</dbReference>
<dbReference type="EMBL" id="FAUW01000002">
    <property type="protein sequence ID" value="CUU77517.1"/>
    <property type="molecule type" value="Genomic_DNA"/>
</dbReference>
<dbReference type="Proteomes" id="UP000052237">
    <property type="component" value="Unassembled WGS sequence"/>
</dbReference>
<proteinExistence type="predicted"/>
<accession>A0A2S5J6P1</accession>
<name>A0A2S5J6P1_CAMHY</name>
<evidence type="ECO:0000313" key="4">
    <source>
        <dbReference type="EMBL" id="PPB70530.1"/>
    </source>
</evidence>
<evidence type="ECO:0008006" key="9">
    <source>
        <dbReference type="Google" id="ProtNLM"/>
    </source>
</evidence>
<accession>A0A0S4RDC7</accession>
<dbReference type="Proteomes" id="UP000239685">
    <property type="component" value="Unassembled WGS sequence"/>
</dbReference>
<dbReference type="RefSeq" id="WP_034963767.1">
    <property type="nucleotide sequence ID" value="NZ_CBCRTP010000012.1"/>
</dbReference>
<evidence type="ECO:0000313" key="5">
    <source>
        <dbReference type="Proteomes" id="UP000052237"/>
    </source>
</evidence>